<sequence length="88" mass="10708">MKIDYSRKFIKKLKKSNKKIRVAFYKKLNIFRSNIYDQRLENHKLNGEIKNLRSINITGDWRALYIDLDDKIEWVEFVDLGTHSELYK</sequence>
<dbReference type="SUPFAM" id="SSF143011">
    <property type="entry name" value="RelE-like"/>
    <property type="match status" value="1"/>
</dbReference>
<gene>
    <name evidence="2" type="ORF">AUJ23_03085</name>
</gene>
<evidence type="ECO:0008006" key="4">
    <source>
        <dbReference type="Google" id="ProtNLM"/>
    </source>
</evidence>
<dbReference type="Proteomes" id="UP000181941">
    <property type="component" value="Unassembled WGS sequence"/>
</dbReference>
<organism evidence="2 3">
    <name type="scientific">Candidatus Magasanikbacteria bacterium CG1_02_32_51</name>
    <dbReference type="NCBI Taxonomy" id="1805238"/>
    <lineage>
        <taxon>Bacteria</taxon>
        <taxon>Candidatus Magasanikiibacteriota</taxon>
    </lineage>
</organism>
<protein>
    <recommendedName>
        <fullName evidence="4">Addiction module toxin RelE</fullName>
    </recommendedName>
</protein>
<dbReference type="Gene3D" id="3.30.2310.20">
    <property type="entry name" value="RelE-like"/>
    <property type="match status" value="1"/>
</dbReference>
<dbReference type="EMBL" id="MNVC01000034">
    <property type="protein sequence ID" value="OIO18759.1"/>
    <property type="molecule type" value="Genomic_DNA"/>
</dbReference>
<evidence type="ECO:0000313" key="2">
    <source>
        <dbReference type="EMBL" id="OIO18759.1"/>
    </source>
</evidence>
<dbReference type="InterPro" id="IPR035093">
    <property type="entry name" value="RelE/ParE_toxin_dom_sf"/>
</dbReference>
<accession>A0A1J4U949</accession>
<proteinExistence type="predicted"/>
<evidence type="ECO:0000313" key="3">
    <source>
        <dbReference type="Proteomes" id="UP000181941"/>
    </source>
</evidence>
<dbReference type="NCBIfam" id="TIGR02385">
    <property type="entry name" value="RelE_StbE"/>
    <property type="match status" value="1"/>
</dbReference>
<dbReference type="InterPro" id="IPR004386">
    <property type="entry name" value="Toxin_YafQ-like"/>
</dbReference>
<dbReference type="STRING" id="1805238.AUJ23_03085"/>
<name>A0A1J4U949_9BACT</name>
<comment type="caution">
    <text evidence="2">The sequence shown here is derived from an EMBL/GenBank/DDBJ whole genome shotgun (WGS) entry which is preliminary data.</text>
</comment>
<reference evidence="2 3" key="1">
    <citation type="journal article" date="2016" name="Environ. Microbiol.">
        <title>Genomic resolution of a cold subsurface aquifer community provides metabolic insights for novel microbes adapted to high CO concentrations.</title>
        <authorList>
            <person name="Probst A.J."/>
            <person name="Castelle C.J."/>
            <person name="Singh A."/>
            <person name="Brown C.T."/>
            <person name="Anantharaman K."/>
            <person name="Sharon I."/>
            <person name="Hug L.A."/>
            <person name="Burstein D."/>
            <person name="Emerson J.B."/>
            <person name="Thomas B.C."/>
            <person name="Banfield J.F."/>
        </authorList>
    </citation>
    <scope>NUCLEOTIDE SEQUENCE [LARGE SCALE GENOMIC DNA]</scope>
    <source>
        <strain evidence="2">CG1_02_32_51</strain>
    </source>
</reference>
<dbReference type="AlphaFoldDB" id="A0A1J4U949"/>
<evidence type="ECO:0000256" key="1">
    <source>
        <dbReference type="ARBA" id="ARBA00022649"/>
    </source>
</evidence>
<dbReference type="Pfam" id="PF15738">
    <property type="entry name" value="YafQ_toxin"/>
    <property type="match status" value="1"/>
</dbReference>
<keyword evidence="1" id="KW-1277">Toxin-antitoxin system</keyword>
<dbReference type="InterPro" id="IPR007712">
    <property type="entry name" value="RelE/ParE_toxin"/>
</dbReference>